<comment type="caution">
    <text evidence="1">The sequence shown here is derived from an EMBL/GenBank/DDBJ whole genome shotgun (WGS) entry which is preliminary data.</text>
</comment>
<dbReference type="Proteomes" id="UP000886748">
    <property type="component" value="Unassembled WGS sequence"/>
</dbReference>
<evidence type="ECO:0000313" key="1">
    <source>
        <dbReference type="EMBL" id="HIU93437.1"/>
    </source>
</evidence>
<sequence length="55" mass="6475">MLIYVNLRACPYRFDKFLHFLTRANLHGNMDADMVSMVSNRRNHVTVHDTDGRKP</sequence>
<evidence type="ECO:0000313" key="2">
    <source>
        <dbReference type="Proteomes" id="UP000886748"/>
    </source>
</evidence>
<reference evidence="1" key="1">
    <citation type="submission" date="2020-10" db="EMBL/GenBank/DDBJ databases">
        <authorList>
            <person name="Gilroy R."/>
        </authorList>
    </citation>
    <scope>NUCLEOTIDE SEQUENCE</scope>
    <source>
        <strain evidence="1">CHK154-7741</strain>
    </source>
</reference>
<gene>
    <name evidence="1" type="ORF">IAD26_09950</name>
</gene>
<proteinExistence type="predicted"/>
<dbReference type="EMBL" id="DVOD01000072">
    <property type="protein sequence ID" value="HIU93437.1"/>
    <property type="molecule type" value="Genomic_DNA"/>
</dbReference>
<organism evidence="1 2">
    <name type="scientific">Candidatus Limenecus avicola</name>
    <dbReference type="NCBI Taxonomy" id="2840847"/>
    <lineage>
        <taxon>Bacteria</taxon>
        <taxon>Bacillati</taxon>
        <taxon>Bacillota</taxon>
        <taxon>Clostridia</taxon>
        <taxon>Eubacteriales</taxon>
        <taxon>Clostridiaceae</taxon>
        <taxon>Clostridiaceae incertae sedis</taxon>
        <taxon>Candidatus Limenecus</taxon>
    </lineage>
</organism>
<accession>A0A9D1N1L0</accession>
<reference evidence="1" key="2">
    <citation type="journal article" date="2021" name="PeerJ">
        <title>Extensive microbial diversity within the chicken gut microbiome revealed by metagenomics and culture.</title>
        <authorList>
            <person name="Gilroy R."/>
            <person name="Ravi A."/>
            <person name="Getino M."/>
            <person name="Pursley I."/>
            <person name="Horton D.L."/>
            <person name="Alikhan N.F."/>
            <person name="Baker D."/>
            <person name="Gharbi K."/>
            <person name="Hall N."/>
            <person name="Watson M."/>
            <person name="Adriaenssens E.M."/>
            <person name="Foster-Nyarko E."/>
            <person name="Jarju S."/>
            <person name="Secka A."/>
            <person name="Antonio M."/>
            <person name="Oren A."/>
            <person name="Chaudhuri R.R."/>
            <person name="La Ragione R."/>
            <person name="Hildebrand F."/>
            <person name="Pallen M.J."/>
        </authorList>
    </citation>
    <scope>NUCLEOTIDE SEQUENCE</scope>
    <source>
        <strain evidence="1">CHK154-7741</strain>
    </source>
</reference>
<dbReference type="AlphaFoldDB" id="A0A9D1N1L0"/>
<protein>
    <submittedName>
        <fullName evidence="1">Uncharacterized protein</fullName>
    </submittedName>
</protein>
<name>A0A9D1N1L0_9CLOT</name>